<dbReference type="Proteomes" id="UP000053647">
    <property type="component" value="Unassembled WGS sequence"/>
</dbReference>
<keyword evidence="2" id="KW-1185">Reference proteome</keyword>
<dbReference type="HOGENOM" id="CLU_2758506_0_0_1"/>
<protein>
    <submittedName>
        <fullName evidence="1">Uncharacterized protein</fullName>
    </submittedName>
</protein>
<organism evidence="1 2">
    <name type="scientific">Paxillus involutus ATCC 200175</name>
    <dbReference type="NCBI Taxonomy" id="664439"/>
    <lineage>
        <taxon>Eukaryota</taxon>
        <taxon>Fungi</taxon>
        <taxon>Dikarya</taxon>
        <taxon>Basidiomycota</taxon>
        <taxon>Agaricomycotina</taxon>
        <taxon>Agaricomycetes</taxon>
        <taxon>Agaricomycetidae</taxon>
        <taxon>Boletales</taxon>
        <taxon>Paxilineae</taxon>
        <taxon>Paxillaceae</taxon>
        <taxon>Paxillus</taxon>
    </lineage>
</organism>
<accession>A0A0C9T865</accession>
<gene>
    <name evidence="1" type="ORF">PAXINDRAFT_22257</name>
</gene>
<evidence type="ECO:0000313" key="2">
    <source>
        <dbReference type="Proteomes" id="UP000053647"/>
    </source>
</evidence>
<dbReference type="EMBL" id="KN821817">
    <property type="protein sequence ID" value="KIJ04452.1"/>
    <property type="molecule type" value="Genomic_DNA"/>
</dbReference>
<evidence type="ECO:0000313" key="1">
    <source>
        <dbReference type="EMBL" id="KIJ04452.1"/>
    </source>
</evidence>
<name>A0A0C9T865_PAXIN</name>
<reference evidence="2" key="2">
    <citation type="submission" date="2015-01" db="EMBL/GenBank/DDBJ databases">
        <title>Evolutionary Origins and Diversification of the Mycorrhizal Mutualists.</title>
        <authorList>
            <consortium name="DOE Joint Genome Institute"/>
            <consortium name="Mycorrhizal Genomics Consortium"/>
            <person name="Kohler A."/>
            <person name="Kuo A."/>
            <person name="Nagy L.G."/>
            <person name="Floudas D."/>
            <person name="Copeland A."/>
            <person name="Barry K.W."/>
            <person name="Cichocki N."/>
            <person name="Veneault-Fourrey C."/>
            <person name="LaButti K."/>
            <person name="Lindquist E.A."/>
            <person name="Lipzen A."/>
            <person name="Lundell T."/>
            <person name="Morin E."/>
            <person name="Murat C."/>
            <person name="Riley R."/>
            <person name="Ohm R."/>
            <person name="Sun H."/>
            <person name="Tunlid A."/>
            <person name="Henrissat B."/>
            <person name="Grigoriev I.V."/>
            <person name="Hibbett D.S."/>
            <person name="Martin F."/>
        </authorList>
    </citation>
    <scope>NUCLEOTIDE SEQUENCE [LARGE SCALE GENOMIC DNA]</scope>
    <source>
        <strain evidence="2">ATCC 200175</strain>
    </source>
</reference>
<reference evidence="1 2" key="1">
    <citation type="submission" date="2014-06" db="EMBL/GenBank/DDBJ databases">
        <authorList>
            <consortium name="DOE Joint Genome Institute"/>
            <person name="Kuo A."/>
            <person name="Kohler A."/>
            <person name="Nagy L.G."/>
            <person name="Floudas D."/>
            <person name="Copeland A."/>
            <person name="Barry K.W."/>
            <person name="Cichocki N."/>
            <person name="Veneault-Fourrey C."/>
            <person name="LaButti K."/>
            <person name="Lindquist E.A."/>
            <person name="Lipzen A."/>
            <person name="Lundell T."/>
            <person name="Morin E."/>
            <person name="Murat C."/>
            <person name="Sun H."/>
            <person name="Tunlid A."/>
            <person name="Henrissat B."/>
            <person name="Grigoriev I.V."/>
            <person name="Hibbett D.S."/>
            <person name="Martin F."/>
            <person name="Nordberg H.P."/>
            <person name="Cantor M.N."/>
            <person name="Hua S.X."/>
        </authorList>
    </citation>
    <scope>NUCLEOTIDE SEQUENCE [LARGE SCALE GENOMIC DNA]</scope>
    <source>
        <strain evidence="1 2">ATCC 200175</strain>
    </source>
</reference>
<proteinExistence type="predicted"/>
<dbReference type="AlphaFoldDB" id="A0A0C9T865"/>
<dbReference type="OrthoDB" id="2638922at2759"/>
<sequence>MQYIAEKLFSIKPNSMPNERTMSVFTKMNSASRNQQQVQALVDMTQIRQWHMYDPRQSMRKHPMSFYDLESMLMPTKAGGVTWT</sequence>